<accession>K1RRX2</accession>
<evidence type="ECO:0000259" key="1">
    <source>
        <dbReference type="Pfam" id="PF12708"/>
    </source>
</evidence>
<protein>
    <submittedName>
        <fullName evidence="2">Glycoside hydrolase, family 28</fullName>
    </submittedName>
</protein>
<proteinExistence type="predicted"/>
<dbReference type="PANTHER" id="PTHR31339">
    <property type="entry name" value="PECTIN LYASE-RELATED"/>
    <property type="match status" value="1"/>
</dbReference>
<sequence length="133" mass="14433">MYILQYGAVGDGTTNDGPAIQKAIDACAAAGGGRVLVPGGHIYKCGSILLHSHVELHLEHGSRLKASENKEDFLEVEAAYRDHYRDTSLKVPSYENCEYDGEPKNYFIMAKDAEDVCISGSGVIDGSEENFYG</sequence>
<reference evidence="2" key="1">
    <citation type="journal article" date="2013" name="Environ. Microbiol.">
        <title>Microbiota from the distal guts of lean and obese adolescents exhibit partial functional redundancy besides clear differences in community structure.</title>
        <authorList>
            <person name="Ferrer M."/>
            <person name="Ruiz A."/>
            <person name="Lanza F."/>
            <person name="Haange S.B."/>
            <person name="Oberbach A."/>
            <person name="Till H."/>
            <person name="Bargiela R."/>
            <person name="Campoy C."/>
            <person name="Segura M.T."/>
            <person name="Richter M."/>
            <person name="von Bergen M."/>
            <person name="Seifert J."/>
            <person name="Suarez A."/>
        </authorList>
    </citation>
    <scope>NUCLEOTIDE SEQUENCE</scope>
</reference>
<dbReference type="EMBL" id="AJWY01013066">
    <property type="protein sequence ID" value="EKC48153.1"/>
    <property type="molecule type" value="Genomic_DNA"/>
</dbReference>
<organism evidence="2">
    <name type="scientific">human gut metagenome</name>
    <dbReference type="NCBI Taxonomy" id="408170"/>
    <lineage>
        <taxon>unclassified sequences</taxon>
        <taxon>metagenomes</taxon>
        <taxon>organismal metagenomes</taxon>
    </lineage>
</organism>
<keyword evidence="2" id="KW-0378">Hydrolase</keyword>
<feature type="non-terminal residue" evidence="2">
    <location>
        <position position="133"/>
    </location>
</feature>
<dbReference type="InterPro" id="IPR024535">
    <property type="entry name" value="RHGA/B-epi-like_pectate_lyase"/>
</dbReference>
<dbReference type="InterPro" id="IPR011050">
    <property type="entry name" value="Pectin_lyase_fold/virulence"/>
</dbReference>
<gene>
    <name evidence="2" type="ORF">LEA_19017</name>
</gene>
<evidence type="ECO:0000313" key="2">
    <source>
        <dbReference type="EMBL" id="EKC48153.1"/>
    </source>
</evidence>
<feature type="domain" description="Rhamnogalacturonase A/B/Epimerase-like pectate lyase" evidence="1">
    <location>
        <begin position="4"/>
        <end position="56"/>
    </location>
</feature>
<dbReference type="SUPFAM" id="SSF51126">
    <property type="entry name" value="Pectin lyase-like"/>
    <property type="match status" value="1"/>
</dbReference>
<dbReference type="PANTHER" id="PTHR31339:SF9">
    <property type="entry name" value="PLASMIN AND FIBRONECTIN-BINDING PROTEIN A"/>
    <property type="match status" value="1"/>
</dbReference>
<dbReference type="Pfam" id="PF12708">
    <property type="entry name" value="Pect-lyase_RHGA_epim"/>
    <property type="match status" value="1"/>
</dbReference>
<comment type="caution">
    <text evidence="2">The sequence shown here is derived from an EMBL/GenBank/DDBJ whole genome shotgun (WGS) entry which is preliminary data.</text>
</comment>
<dbReference type="InterPro" id="IPR012334">
    <property type="entry name" value="Pectin_lyas_fold"/>
</dbReference>
<dbReference type="AlphaFoldDB" id="K1RRX2"/>
<dbReference type="Gene3D" id="2.160.20.10">
    <property type="entry name" value="Single-stranded right-handed beta-helix, Pectin lyase-like"/>
    <property type="match status" value="1"/>
</dbReference>
<name>K1RRX2_9ZZZZ</name>
<dbReference type="GO" id="GO:0016787">
    <property type="term" value="F:hydrolase activity"/>
    <property type="evidence" value="ECO:0007669"/>
    <property type="project" value="UniProtKB-KW"/>
</dbReference>
<dbReference type="InterPro" id="IPR051801">
    <property type="entry name" value="GH28_Enzymes"/>
</dbReference>